<dbReference type="Proteomes" id="UP000775213">
    <property type="component" value="Unassembled WGS sequence"/>
</dbReference>
<protein>
    <submittedName>
        <fullName evidence="1">Uncharacterized protein</fullName>
    </submittedName>
</protein>
<sequence length="86" mass="9761">MLVPTDGLNVLEKHDDSVSILLVQLNTFKCDGLCLGTALHHKADANRDPTRPIPTPCMDRTSLRSRTPLMVQFHHLDFDLQERPEK</sequence>
<keyword evidence="2" id="KW-1185">Reference proteome</keyword>
<dbReference type="Gene3D" id="3.30.559.10">
    <property type="entry name" value="Chloramphenicol acetyltransferase-like domain"/>
    <property type="match status" value="1"/>
</dbReference>
<comment type="caution">
    <text evidence="1">The sequence shown here is derived from an EMBL/GenBank/DDBJ whole genome shotgun (WGS) entry which is preliminary data.</text>
</comment>
<reference evidence="1 2" key="1">
    <citation type="journal article" date="2021" name="Hortic Res">
        <title>Chromosome-scale assembly of the Dendrobium chrysotoxum genome enhances the understanding of orchid evolution.</title>
        <authorList>
            <person name="Zhang Y."/>
            <person name="Zhang G.Q."/>
            <person name="Zhang D."/>
            <person name="Liu X.D."/>
            <person name="Xu X.Y."/>
            <person name="Sun W.H."/>
            <person name="Yu X."/>
            <person name="Zhu X."/>
            <person name="Wang Z.W."/>
            <person name="Zhao X."/>
            <person name="Zhong W.Y."/>
            <person name="Chen H."/>
            <person name="Yin W.L."/>
            <person name="Huang T."/>
            <person name="Niu S.C."/>
            <person name="Liu Z.J."/>
        </authorList>
    </citation>
    <scope>NUCLEOTIDE SEQUENCE [LARGE SCALE GENOMIC DNA]</scope>
    <source>
        <strain evidence="1">Lindl</strain>
    </source>
</reference>
<organism evidence="1 2">
    <name type="scientific">Dendrobium chrysotoxum</name>
    <name type="common">Orchid</name>
    <dbReference type="NCBI Taxonomy" id="161865"/>
    <lineage>
        <taxon>Eukaryota</taxon>
        <taxon>Viridiplantae</taxon>
        <taxon>Streptophyta</taxon>
        <taxon>Embryophyta</taxon>
        <taxon>Tracheophyta</taxon>
        <taxon>Spermatophyta</taxon>
        <taxon>Magnoliopsida</taxon>
        <taxon>Liliopsida</taxon>
        <taxon>Asparagales</taxon>
        <taxon>Orchidaceae</taxon>
        <taxon>Epidendroideae</taxon>
        <taxon>Malaxideae</taxon>
        <taxon>Dendrobiinae</taxon>
        <taxon>Dendrobium</taxon>
    </lineage>
</organism>
<gene>
    <name evidence="1" type="ORF">IEQ34_005975</name>
</gene>
<dbReference type="EMBL" id="JAGFBR010000006">
    <property type="protein sequence ID" value="KAH0465872.1"/>
    <property type="molecule type" value="Genomic_DNA"/>
</dbReference>
<evidence type="ECO:0000313" key="2">
    <source>
        <dbReference type="Proteomes" id="UP000775213"/>
    </source>
</evidence>
<proteinExistence type="predicted"/>
<dbReference type="AlphaFoldDB" id="A0AAV7HDA8"/>
<name>A0AAV7HDA8_DENCH</name>
<dbReference type="InterPro" id="IPR023213">
    <property type="entry name" value="CAT-like_dom_sf"/>
</dbReference>
<evidence type="ECO:0000313" key="1">
    <source>
        <dbReference type="EMBL" id="KAH0465872.1"/>
    </source>
</evidence>
<accession>A0AAV7HDA8</accession>